<evidence type="ECO:0000256" key="7">
    <source>
        <dbReference type="ARBA" id="ARBA00024184"/>
    </source>
</evidence>
<dbReference type="GO" id="GO:0009506">
    <property type="term" value="C:plasmodesma"/>
    <property type="evidence" value="ECO:0007669"/>
    <property type="project" value="UniProtKB-SubCell"/>
</dbReference>
<dbReference type="Gene3D" id="3.30.430.20">
    <property type="entry name" value="Gnk2 domain, C-X8-C-X2-C motif"/>
    <property type="match status" value="1"/>
</dbReference>
<keyword evidence="4" id="KW-0677">Repeat</keyword>
<dbReference type="FunFam" id="3.30.430.20:FF:000014">
    <property type="entry name" value="Cysteine-rich receptor-like protein kinase 2"/>
    <property type="match status" value="1"/>
</dbReference>
<dbReference type="PANTHER" id="PTHR32080:SF27">
    <property type="entry name" value="OS01G0548750 PROTEIN"/>
    <property type="match status" value="1"/>
</dbReference>
<evidence type="ECO:0000313" key="12">
    <source>
        <dbReference type="Proteomes" id="UP000325577"/>
    </source>
</evidence>
<feature type="chain" id="PRO_5023869396" description="Gnk2-homologous domain-containing protein" evidence="9">
    <location>
        <begin position="25"/>
        <end position="164"/>
    </location>
</feature>
<comment type="similarity">
    <text evidence="8">Belongs to the cysteine-rich repeat secretory protein family. Plasmodesmata-located proteins (PDLD) subfamily.</text>
</comment>
<dbReference type="GO" id="GO:0005886">
    <property type="term" value="C:plasma membrane"/>
    <property type="evidence" value="ECO:0007669"/>
    <property type="project" value="UniProtKB-SubCell"/>
</dbReference>
<dbReference type="Pfam" id="PF01657">
    <property type="entry name" value="Stress-antifung"/>
    <property type="match status" value="1"/>
</dbReference>
<dbReference type="PROSITE" id="PS51473">
    <property type="entry name" value="GNK2"/>
    <property type="match status" value="1"/>
</dbReference>
<evidence type="ECO:0000256" key="9">
    <source>
        <dbReference type="SAM" id="SignalP"/>
    </source>
</evidence>
<reference evidence="11 12" key="1">
    <citation type="submission" date="2019-09" db="EMBL/GenBank/DDBJ databases">
        <title>A chromosome-level genome assembly of the Chinese tupelo Nyssa sinensis.</title>
        <authorList>
            <person name="Yang X."/>
            <person name="Kang M."/>
            <person name="Yang Y."/>
            <person name="Xiong H."/>
            <person name="Wang M."/>
            <person name="Zhang Z."/>
            <person name="Wang Z."/>
            <person name="Wu H."/>
            <person name="Ma T."/>
            <person name="Liu J."/>
            <person name="Xi Z."/>
        </authorList>
    </citation>
    <scope>NUCLEOTIDE SEQUENCE [LARGE SCALE GENOMIC DNA]</scope>
    <source>
        <strain evidence="11">J267</strain>
        <tissue evidence="11">Leaf</tissue>
    </source>
</reference>
<feature type="signal peptide" evidence="9">
    <location>
        <begin position="1"/>
        <end position="24"/>
    </location>
</feature>
<organism evidence="11 12">
    <name type="scientific">Nyssa sinensis</name>
    <dbReference type="NCBI Taxonomy" id="561372"/>
    <lineage>
        <taxon>Eukaryota</taxon>
        <taxon>Viridiplantae</taxon>
        <taxon>Streptophyta</taxon>
        <taxon>Embryophyta</taxon>
        <taxon>Tracheophyta</taxon>
        <taxon>Spermatophyta</taxon>
        <taxon>Magnoliopsida</taxon>
        <taxon>eudicotyledons</taxon>
        <taxon>Gunneridae</taxon>
        <taxon>Pentapetalae</taxon>
        <taxon>asterids</taxon>
        <taxon>Cornales</taxon>
        <taxon>Nyssaceae</taxon>
        <taxon>Nyssa</taxon>
    </lineage>
</organism>
<gene>
    <name evidence="11" type="ORF">F0562_005371</name>
</gene>
<evidence type="ECO:0000256" key="3">
    <source>
        <dbReference type="ARBA" id="ARBA00022729"/>
    </source>
</evidence>
<dbReference type="InterPro" id="IPR002902">
    <property type="entry name" value="GNK2"/>
</dbReference>
<dbReference type="InterPro" id="IPR051378">
    <property type="entry name" value="Cell2Cell_Antifungal"/>
</dbReference>
<keyword evidence="5" id="KW-0965">Cell junction</keyword>
<evidence type="ECO:0000259" key="10">
    <source>
        <dbReference type="PROSITE" id="PS51473"/>
    </source>
</evidence>
<proteinExistence type="inferred from homology"/>
<keyword evidence="2" id="KW-0945">Host-virus interaction</keyword>
<dbReference type="PANTHER" id="PTHR32080">
    <property type="entry name" value="ANTIFUNGAL PROTEIN GINKBILOBIN-2-LIKE"/>
    <property type="match status" value="1"/>
</dbReference>
<dbReference type="CDD" id="cd23509">
    <property type="entry name" value="Gnk2-like"/>
    <property type="match status" value="1"/>
</dbReference>
<evidence type="ECO:0000256" key="6">
    <source>
        <dbReference type="ARBA" id="ARBA00023157"/>
    </source>
</evidence>
<name>A0A5J5AI03_9ASTE</name>
<feature type="domain" description="Gnk2-homologous" evidence="10">
    <location>
        <begin position="28"/>
        <end position="131"/>
    </location>
</feature>
<dbReference type="InterPro" id="IPR038408">
    <property type="entry name" value="GNK2_sf"/>
</dbReference>
<evidence type="ECO:0000256" key="5">
    <source>
        <dbReference type="ARBA" id="ARBA00022949"/>
    </source>
</evidence>
<dbReference type="EMBL" id="CM018043">
    <property type="protein sequence ID" value="KAA8530695.1"/>
    <property type="molecule type" value="Genomic_DNA"/>
</dbReference>
<evidence type="ECO:0000256" key="2">
    <source>
        <dbReference type="ARBA" id="ARBA00022581"/>
    </source>
</evidence>
<comment type="subcellular location">
    <subcellularLocation>
        <location evidence="7">Cell junction</location>
        <location evidence="7">Plasmodesma</location>
    </subcellularLocation>
    <subcellularLocation>
        <location evidence="1">Cell membrane</location>
        <topology evidence="1">Single-pass type I membrane protein</topology>
    </subcellularLocation>
</comment>
<evidence type="ECO:0000256" key="8">
    <source>
        <dbReference type="ARBA" id="ARBA00038393"/>
    </source>
</evidence>
<sequence>MMKWWCLTVMVVVVVVLKVEPAVSDPQINLINKGCSQYNATNLSDFFNNLNETFLDLRNQLSNGNTHFATAQQAMTSDPVYAMVQCRNYLSTADCLACFDAAVTQIRNCSAGNGARVIYDGCFLRYESNVFYDQTTLPGNSHICDNGTSSQPTAFNATVQGTAG</sequence>
<evidence type="ECO:0000256" key="4">
    <source>
        <dbReference type="ARBA" id="ARBA00022737"/>
    </source>
</evidence>
<accession>A0A5J5AI03</accession>
<keyword evidence="3 9" id="KW-0732">Signal</keyword>
<evidence type="ECO:0000256" key="1">
    <source>
        <dbReference type="ARBA" id="ARBA00004251"/>
    </source>
</evidence>
<protein>
    <recommendedName>
        <fullName evidence="10">Gnk2-homologous domain-containing protein</fullName>
    </recommendedName>
</protein>
<keyword evidence="6" id="KW-1015">Disulfide bond</keyword>
<dbReference type="AlphaFoldDB" id="A0A5J5AI03"/>
<dbReference type="Proteomes" id="UP000325577">
    <property type="component" value="Linkage Group LG2"/>
</dbReference>
<dbReference type="OrthoDB" id="4062651at2759"/>
<keyword evidence="12" id="KW-1185">Reference proteome</keyword>
<evidence type="ECO:0000313" key="11">
    <source>
        <dbReference type="EMBL" id="KAA8530695.1"/>
    </source>
</evidence>